<organism evidence="2 3">
    <name type="scientific">Laetiporus sulphureus 93-53</name>
    <dbReference type="NCBI Taxonomy" id="1314785"/>
    <lineage>
        <taxon>Eukaryota</taxon>
        <taxon>Fungi</taxon>
        <taxon>Dikarya</taxon>
        <taxon>Basidiomycota</taxon>
        <taxon>Agaricomycotina</taxon>
        <taxon>Agaricomycetes</taxon>
        <taxon>Polyporales</taxon>
        <taxon>Laetiporus</taxon>
    </lineage>
</organism>
<dbReference type="Proteomes" id="UP000076871">
    <property type="component" value="Unassembled WGS sequence"/>
</dbReference>
<proteinExistence type="predicted"/>
<dbReference type="EMBL" id="KV427605">
    <property type="protein sequence ID" value="KZT13158.1"/>
    <property type="molecule type" value="Genomic_DNA"/>
</dbReference>
<keyword evidence="3" id="KW-1185">Reference proteome</keyword>
<sequence length="237" mass="25820">MTISYIASGQLSQTDFLGFKHSESVTWVGLWSPFLRHFALEEYWAYLWTKEGRMASLMLVVVVIGRVVCTVALIEAFDSASPVTYVFPQRRARGLVGAIDAVWFALSGVRPPFVIGRDVKKLGVRQDRSTSSAEKPSWASIAQTVCTFVRVDALPHSAASLETSRRAPYGVPDLPTASLQLEDSKRLQLSMLGEISSPNSGMFIMAGHQVFLEVLTSSKAGAFAGSESYAPPTNAIL</sequence>
<accession>A0A165IJC3</accession>
<protein>
    <submittedName>
        <fullName evidence="2">Uncharacterized protein</fullName>
    </submittedName>
</protein>
<feature type="transmembrane region" description="Helical" evidence="1">
    <location>
        <begin position="54"/>
        <end position="74"/>
    </location>
</feature>
<evidence type="ECO:0000256" key="1">
    <source>
        <dbReference type="SAM" id="Phobius"/>
    </source>
</evidence>
<keyword evidence="1" id="KW-0812">Transmembrane</keyword>
<dbReference type="InParanoid" id="A0A165IJC3"/>
<name>A0A165IJC3_9APHY</name>
<dbReference type="GeneID" id="63823776"/>
<evidence type="ECO:0000313" key="2">
    <source>
        <dbReference type="EMBL" id="KZT13158.1"/>
    </source>
</evidence>
<dbReference type="RefSeq" id="XP_040770668.1">
    <property type="nucleotide sequence ID" value="XM_040906747.1"/>
</dbReference>
<reference evidence="2 3" key="1">
    <citation type="journal article" date="2016" name="Mol. Biol. Evol.">
        <title>Comparative Genomics of Early-Diverging Mushroom-Forming Fungi Provides Insights into the Origins of Lignocellulose Decay Capabilities.</title>
        <authorList>
            <person name="Nagy L.G."/>
            <person name="Riley R."/>
            <person name="Tritt A."/>
            <person name="Adam C."/>
            <person name="Daum C."/>
            <person name="Floudas D."/>
            <person name="Sun H."/>
            <person name="Yadav J.S."/>
            <person name="Pangilinan J."/>
            <person name="Larsson K.H."/>
            <person name="Matsuura K."/>
            <person name="Barry K."/>
            <person name="Labutti K."/>
            <person name="Kuo R."/>
            <person name="Ohm R.A."/>
            <person name="Bhattacharya S.S."/>
            <person name="Shirouzu T."/>
            <person name="Yoshinaga Y."/>
            <person name="Martin F.M."/>
            <person name="Grigoriev I.V."/>
            <person name="Hibbett D.S."/>
        </authorList>
    </citation>
    <scope>NUCLEOTIDE SEQUENCE [LARGE SCALE GENOMIC DNA]</scope>
    <source>
        <strain evidence="2 3">93-53</strain>
    </source>
</reference>
<keyword evidence="1" id="KW-1133">Transmembrane helix</keyword>
<gene>
    <name evidence="2" type="ORF">LAESUDRAFT_710214</name>
</gene>
<keyword evidence="1" id="KW-0472">Membrane</keyword>
<dbReference type="AlphaFoldDB" id="A0A165IJC3"/>
<evidence type="ECO:0000313" key="3">
    <source>
        <dbReference type="Proteomes" id="UP000076871"/>
    </source>
</evidence>